<dbReference type="InterPro" id="IPR002156">
    <property type="entry name" value="RNaseH_domain"/>
</dbReference>
<dbReference type="InterPro" id="IPR044730">
    <property type="entry name" value="RNase_H-like_dom_plant"/>
</dbReference>
<name>A0A9D4AGC9_9ROSI</name>
<dbReference type="PANTHER" id="PTHR47723:SF19">
    <property type="entry name" value="POLYNUCLEOTIDYL TRANSFERASE, RIBONUCLEASE H-LIKE SUPERFAMILY PROTEIN"/>
    <property type="match status" value="1"/>
</dbReference>
<evidence type="ECO:0000259" key="1">
    <source>
        <dbReference type="Pfam" id="PF13456"/>
    </source>
</evidence>
<reference evidence="2 3" key="1">
    <citation type="journal article" date="2021" name="Plant Biotechnol. J.">
        <title>Multi-omics assisted identification of the key and species-specific regulatory components of drought-tolerant mechanisms in Gossypium stocksii.</title>
        <authorList>
            <person name="Yu D."/>
            <person name="Ke L."/>
            <person name="Zhang D."/>
            <person name="Wu Y."/>
            <person name="Sun Y."/>
            <person name="Mei J."/>
            <person name="Sun J."/>
            <person name="Sun Y."/>
        </authorList>
    </citation>
    <scope>NUCLEOTIDE SEQUENCE [LARGE SCALE GENOMIC DNA]</scope>
    <source>
        <strain evidence="3">cv. E1</strain>
        <tissue evidence="2">Leaf</tissue>
    </source>
</reference>
<accession>A0A9D4AGC9</accession>
<dbReference type="SUPFAM" id="SSF53098">
    <property type="entry name" value="Ribonuclease H-like"/>
    <property type="match status" value="1"/>
</dbReference>
<dbReference type="Pfam" id="PF13456">
    <property type="entry name" value="RVT_3"/>
    <property type="match status" value="1"/>
</dbReference>
<dbReference type="GO" id="GO:0003676">
    <property type="term" value="F:nucleic acid binding"/>
    <property type="evidence" value="ECO:0007669"/>
    <property type="project" value="InterPro"/>
</dbReference>
<feature type="domain" description="RNase H type-1" evidence="1">
    <location>
        <begin position="80"/>
        <end position="194"/>
    </location>
</feature>
<dbReference type="EMBL" id="JAIQCV010000002">
    <property type="protein sequence ID" value="KAH1121547.1"/>
    <property type="molecule type" value="Genomic_DNA"/>
</dbReference>
<gene>
    <name evidence="2" type="ORF">J1N35_004707</name>
</gene>
<keyword evidence="3" id="KW-1185">Reference proteome</keyword>
<proteinExistence type="predicted"/>
<evidence type="ECO:0000313" key="2">
    <source>
        <dbReference type="EMBL" id="KAH1121547.1"/>
    </source>
</evidence>
<dbReference type="OrthoDB" id="1306280at2759"/>
<dbReference type="Gene3D" id="3.30.420.10">
    <property type="entry name" value="Ribonuclease H-like superfamily/Ribonuclease H"/>
    <property type="match status" value="1"/>
</dbReference>
<sequence length="231" mass="26347">MIKRVNVSSTEVVNVIANYEIVQGLYHSLGRLGPDHLRIILRSMKEDLIEHAFGGTYLTSLEESQPMHLSRKFLEFKKDNQNSGNVVAGGVVRDENGDWIFGYNRCLGKCLIFYAELWGILEGLKLIQRRGHDIVTIQSDNLEVVQAIQGSVSSTLNSALIRRIQSIPSQEKQWSSRYILREQNQVVDCLAKQALLEKDDLQIFDLPPIMVQAFLEMDKTRSFLPFQNILL</sequence>
<dbReference type="PANTHER" id="PTHR47723">
    <property type="entry name" value="OS05G0353850 PROTEIN"/>
    <property type="match status" value="1"/>
</dbReference>
<dbReference type="GO" id="GO:0004523">
    <property type="term" value="F:RNA-DNA hybrid ribonuclease activity"/>
    <property type="evidence" value="ECO:0007669"/>
    <property type="project" value="InterPro"/>
</dbReference>
<dbReference type="InterPro" id="IPR012337">
    <property type="entry name" value="RNaseH-like_sf"/>
</dbReference>
<evidence type="ECO:0000313" key="3">
    <source>
        <dbReference type="Proteomes" id="UP000828251"/>
    </source>
</evidence>
<dbReference type="CDD" id="cd06222">
    <property type="entry name" value="RNase_H_like"/>
    <property type="match status" value="1"/>
</dbReference>
<dbReference type="InterPro" id="IPR053151">
    <property type="entry name" value="RNase_H-like"/>
</dbReference>
<comment type="caution">
    <text evidence="2">The sequence shown here is derived from an EMBL/GenBank/DDBJ whole genome shotgun (WGS) entry which is preliminary data.</text>
</comment>
<protein>
    <recommendedName>
        <fullName evidence="1">RNase H type-1 domain-containing protein</fullName>
    </recommendedName>
</protein>
<organism evidence="2 3">
    <name type="scientific">Gossypium stocksii</name>
    <dbReference type="NCBI Taxonomy" id="47602"/>
    <lineage>
        <taxon>Eukaryota</taxon>
        <taxon>Viridiplantae</taxon>
        <taxon>Streptophyta</taxon>
        <taxon>Embryophyta</taxon>
        <taxon>Tracheophyta</taxon>
        <taxon>Spermatophyta</taxon>
        <taxon>Magnoliopsida</taxon>
        <taxon>eudicotyledons</taxon>
        <taxon>Gunneridae</taxon>
        <taxon>Pentapetalae</taxon>
        <taxon>rosids</taxon>
        <taxon>malvids</taxon>
        <taxon>Malvales</taxon>
        <taxon>Malvaceae</taxon>
        <taxon>Malvoideae</taxon>
        <taxon>Gossypium</taxon>
    </lineage>
</organism>
<dbReference type="InterPro" id="IPR036397">
    <property type="entry name" value="RNaseH_sf"/>
</dbReference>
<dbReference type="AlphaFoldDB" id="A0A9D4AGC9"/>
<dbReference type="Proteomes" id="UP000828251">
    <property type="component" value="Unassembled WGS sequence"/>
</dbReference>